<proteinExistence type="predicted"/>
<accession>A0A0G0UEV0</accession>
<dbReference type="EMBL" id="LCAG01000004">
    <property type="protein sequence ID" value="KKR87464.1"/>
    <property type="molecule type" value="Genomic_DNA"/>
</dbReference>
<dbReference type="Proteomes" id="UP000034854">
    <property type="component" value="Unassembled WGS sequence"/>
</dbReference>
<organism evidence="1 2">
    <name type="scientific">Candidatus Curtissbacteria bacterium GW2011_GWA1_41_11</name>
    <dbReference type="NCBI Taxonomy" id="1618409"/>
    <lineage>
        <taxon>Bacteria</taxon>
        <taxon>Candidatus Curtissiibacteriota</taxon>
    </lineage>
</organism>
<name>A0A0G0UEV0_9BACT</name>
<evidence type="ECO:0000313" key="2">
    <source>
        <dbReference type="Proteomes" id="UP000034854"/>
    </source>
</evidence>
<evidence type="ECO:0000313" key="1">
    <source>
        <dbReference type="EMBL" id="KKR87464.1"/>
    </source>
</evidence>
<comment type="caution">
    <text evidence="1">The sequence shown here is derived from an EMBL/GenBank/DDBJ whole genome shotgun (WGS) entry which is preliminary data.</text>
</comment>
<reference evidence="1 2" key="1">
    <citation type="journal article" date="2015" name="Nature">
        <title>rRNA introns, odd ribosomes, and small enigmatic genomes across a large radiation of phyla.</title>
        <authorList>
            <person name="Brown C.T."/>
            <person name="Hug L.A."/>
            <person name="Thomas B.C."/>
            <person name="Sharon I."/>
            <person name="Castelle C.J."/>
            <person name="Singh A."/>
            <person name="Wilkins M.J."/>
            <person name="Williams K.H."/>
            <person name="Banfield J.F."/>
        </authorList>
    </citation>
    <scope>NUCLEOTIDE SEQUENCE [LARGE SCALE GENOMIC DNA]</scope>
</reference>
<sequence>MMDENRKLFDDFGEIHLKYMQDTKKYQAEFNAKGQEVLDVIRIYENRLCSTTEGGGYGKYSGKLADKFHEIIKINFPRIDSIGLQQA</sequence>
<protein>
    <submittedName>
        <fullName evidence="1">Uncharacterized protein</fullName>
    </submittedName>
</protein>
<dbReference type="AlphaFoldDB" id="A0A0G0UEV0"/>
<gene>
    <name evidence="1" type="ORF">UU34_C0004G0005</name>
</gene>